<organism evidence="1 2">
    <name type="scientific">Fusarium duplospermum</name>
    <dbReference type="NCBI Taxonomy" id="1325734"/>
    <lineage>
        <taxon>Eukaryota</taxon>
        <taxon>Fungi</taxon>
        <taxon>Dikarya</taxon>
        <taxon>Ascomycota</taxon>
        <taxon>Pezizomycotina</taxon>
        <taxon>Sordariomycetes</taxon>
        <taxon>Hypocreomycetidae</taxon>
        <taxon>Hypocreales</taxon>
        <taxon>Nectriaceae</taxon>
        <taxon>Fusarium</taxon>
        <taxon>Fusarium solani species complex</taxon>
    </lineage>
</organism>
<sequence>MSKVWKICLDSWGSGSLAGQDIKLKLRLQHRNVQRALKLSRLGNLDKGQMEMLNQLTRPHRASLQNHWTIMGTVRCEYAGYPKIVQGRFLLLSVWTYDERNGPISRQNIGSLSICRHQRLDGYRVALGSALEMALQRPRTAVDSFCAKCPLDFSVNFSPKRTTVHAWHDFGPEGTPLDPSWRVHFLGGLDYHHGLTVGHAEGSVREMYESSE</sequence>
<gene>
    <name evidence="1" type="ORF">CEP54_003697</name>
</gene>
<dbReference type="EMBL" id="NKCI01000024">
    <property type="protein sequence ID" value="RSL66589.1"/>
    <property type="molecule type" value="Genomic_DNA"/>
</dbReference>
<proteinExistence type="predicted"/>
<comment type="caution">
    <text evidence="1">The sequence shown here is derived from an EMBL/GenBank/DDBJ whole genome shotgun (WGS) entry which is preliminary data.</text>
</comment>
<dbReference type="Proteomes" id="UP000288168">
    <property type="component" value="Unassembled WGS sequence"/>
</dbReference>
<accession>A0A428QMT4</accession>
<reference evidence="1 2" key="1">
    <citation type="submission" date="2017-06" db="EMBL/GenBank/DDBJ databases">
        <title>Comparative genomic analysis of Ambrosia Fusariam Clade fungi.</title>
        <authorList>
            <person name="Stajich J.E."/>
            <person name="Carrillo J."/>
            <person name="Kijimoto T."/>
            <person name="Eskalen A."/>
            <person name="O'Donnell K."/>
            <person name="Kasson M."/>
        </authorList>
    </citation>
    <scope>NUCLEOTIDE SEQUENCE [LARGE SCALE GENOMIC DNA]</scope>
    <source>
        <strain evidence="1 2">NRRL62584</strain>
    </source>
</reference>
<evidence type="ECO:0000313" key="2">
    <source>
        <dbReference type="Proteomes" id="UP000288168"/>
    </source>
</evidence>
<dbReference type="AlphaFoldDB" id="A0A428QMT4"/>
<keyword evidence="2" id="KW-1185">Reference proteome</keyword>
<name>A0A428QMT4_9HYPO</name>
<protein>
    <submittedName>
        <fullName evidence="1">Uncharacterized protein</fullName>
    </submittedName>
</protein>
<dbReference type="STRING" id="1325734.A0A428QMT4"/>
<dbReference type="OrthoDB" id="3766406at2759"/>
<evidence type="ECO:0000313" key="1">
    <source>
        <dbReference type="EMBL" id="RSL66589.1"/>
    </source>
</evidence>